<keyword evidence="3" id="KW-1185">Reference proteome</keyword>
<protein>
    <submittedName>
        <fullName evidence="2">Uncharacterized protein</fullName>
    </submittedName>
</protein>
<dbReference type="AlphaFoldDB" id="A0A8J4DDH3"/>
<comment type="caution">
    <text evidence="2">The sequence shown here is derived from an EMBL/GenBank/DDBJ whole genome shotgun (WGS) entry which is preliminary data.</text>
</comment>
<reference evidence="2" key="1">
    <citation type="submission" date="2021-01" db="EMBL/GenBank/DDBJ databases">
        <title>Whole genome shotgun sequence of Planotetraspora thailandica NBRC 104271.</title>
        <authorList>
            <person name="Komaki H."/>
            <person name="Tamura T."/>
        </authorList>
    </citation>
    <scope>NUCLEOTIDE SEQUENCE</scope>
    <source>
        <strain evidence="2">NBRC 104271</strain>
    </source>
</reference>
<evidence type="ECO:0000256" key="1">
    <source>
        <dbReference type="SAM" id="MobiDB-lite"/>
    </source>
</evidence>
<accession>A0A8J4DDH3</accession>
<name>A0A8J4DDH3_9ACTN</name>
<feature type="compositionally biased region" description="Polar residues" evidence="1">
    <location>
        <begin position="1"/>
        <end position="14"/>
    </location>
</feature>
<dbReference type="EMBL" id="BOOR01000064">
    <property type="protein sequence ID" value="GII58396.1"/>
    <property type="molecule type" value="Genomic_DNA"/>
</dbReference>
<feature type="region of interest" description="Disordered" evidence="1">
    <location>
        <begin position="1"/>
        <end position="69"/>
    </location>
</feature>
<dbReference type="Proteomes" id="UP000605992">
    <property type="component" value="Unassembled WGS sequence"/>
</dbReference>
<organism evidence="2 3">
    <name type="scientific">Planotetraspora thailandica</name>
    <dbReference type="NCBI Taxonomy" id="487172"/>
    <lineage>
        <taxon>Bacteria</taxon>
        <taxon>Bacillati</taxon>
        <taxon>Actinomycetota</taxon>
        <taxon>Actinomycetes</taxon>
        <taxon>Streptosporangiales</taxon>
        <taxon>Streptosporangiaceae</taxon>
        <taxon>Planotetraspora</taxon>
    </lineage>
</organism>
<evidence type="ECO:0000313" key="2">
    <source>
        <dbReference type="EMBL" id="GII58396.1"/>
    </source>
</evidence>
<feature type="compositionally biased region" description="Low complexity" evidence="1">
    <location>
        <begin position="42"/>
        <end position="60"/>
    </location>
</feature>
<gene>
    <name evidence="2" type="ORF">Pth03_67850</name>
</gene>
<evidence type="ECO:0000313" key="3">
    <source>
        <dbReference type="Proteomes" id="UP000605992"/>
    </source>
</evidence>
<sequence>MTSIIADVTASQAVTRPECRRASHAPATVEMQTSSTAVHVLPVTGPSAAATAPPQSAGTTVADTATSPNLSEHLTASWAAARSLGSP</sequence>
<proteinExistence type="predicted"/>